<organism evidence="1 2">
    <name type="scientific">Candidatus Aphodocola excrementigallinarum</name>
    <dbReference type="NCBI Taxonomy" id="2840670"/>
    <lineage>
        <taxon>Bacteria</taxon>
        <taxon>Bacillati</taxon>
        <taxon>Bacillota</taxon>
        <taxon>Bacilli</taxon>
        <taxon>Candidatus Aphodocola</taxon>
    </lineage>
</organism>
<reference evidence="1" key="2">
    <citation type="journal article" date="2021" name="PeerJ">
        <title>Extensive microbial diversity within the chicken gut microbiome revealed by metagenomics and culture.</title>
        <authorList>
            <person name="Gilroy R."/>
            <person name="Ravi A."/>
            <person name="Getino M."/>
            <person name="Pursley I."/>
            <person name="Horton D.L."/>
            <person name="Alikhan N.F."/>
            <person name="Baker D."/>
            <person name="Gharbi K."/>
            <person name="Hall N."/>
            <person name="Watson M."/>
            <person name="Adriaenssens E.M."/>
            <person name="Foster-Nyarko E."/>
            <person name="Jarju S."/>
            <person name="Secka A."/>
            <person name="Antonio M."/>
            <person name="Oren A."/>
            <person name="Chaudhuri R.R."/>
            <person name="La Ragione R."/>
            <person name="Hildebrand F."/>
            <person name="Pallen M.J."/>
        </authorList>
    </citation>
    <scope>NUCLEOTIDE SEQUENCE</scope>
    <source>
        <strain evidence="1">CHK193-30670</strain>
    </source>
</reference>
<protein>
    <submittedName>
        <fullName evidence="1">Uncharacterized protein</fullName>
    </submittedName>
</protein>
<gene>
    <name evidence="1" type="ORF">IAB68_02255</name>
</gene>
<proteinExistence type="predicted"/>
<evidence type="ECO:0000313" key="2">
    <source>
        <dbReference type="Proteomes" id="UP000824074"/>
    </source>
</evidence>
<sequence>MKKVVLKCVNGIYKIPWFLKIYAGKRKYYFEYKGKLYDKEIKTNDKKVMQVSLLVNALNIRNKNERLSFIYDKSCDFLDEDFIHKNVCEFKCRKCIQDRLYNNLGGGCCCDSKNHSAMCPYLTKNGCSIKCLACKFHICKTLKKKGYKYHVNDIYMLKYLLNWKQKIMIYNDFFMTKDEVLKDLIRNSIIIWSFSKRKEFVKYNIK</sequence>
<name>A0A9D1LGU0_9FIRM</name>
<accession>A0A9D1LGU0</accession>
<dbReference type="AlphaFoldDB" id="A0A9D1LGU0"/>
<evidence type="ECO:0000313" key="1">
    <source>
        <dbReference type="EMBL" id="HIU40108.1"/>
    </source>
</evidence>
<dbReference type="Proteomes" id="UP000824074">
    <property type="component" value="Unassembled WGS sequence"/>
</dbReference>
<reference evidence="1" key="1">
    <citation type="submission" date="2020-10" db="EMBL/GenBank/DDBJ databases">
        <authorList>
            <person name="Gilroy R."/>
        </authorList>
    </citation>
    <scope>NUCLEOTIDE SEQUENCE</scope>
    <source>
        <strain evidence="1">CHK193-30670</strain>
    </source>
</reference>
<comment type="caution">
    <text evidence="1">The sequence shown here is derived from an EMBL/GenBank/DDBJ whole genome shotgun (WGS) entry which is preliminary data.</text>
</comment>
<dbReference type="EMBL" id="DVMT01000023">
    <property type="protein sequence ID" value="HIU40108.1"/>
    <property type="molecule type" value="Genomic_DNA"/>
</dbReference>